<dbReference type="Proteomes" id="UP000315750">
    <property type="component" value="Chromosome"/>
</dbReference>
<name>A0A518AUZ3_9BACT</name>
<evidence type="ECO:0000313" key="2">
    <source>
        <dbReference type="Proteomes" id="UP000315750"/>
    </source>
</evidence>
<accession>A0A518AUZ3</accession>
<sequence length="463" mass="50914">MRRFPHSWQTLRTKLGFKRSRTRQQSDRRHRSSRIEPLEARELLSSDPLVIDGTDFEQLAPLYATAITVEQEASYVLIDDTPLTEDRLVGLEEGEECPEYFIVTTTQTKAGPQATVSINPEFAGMVPTGLQTRRLELQLNGQVLEEYEISIDIAEEAFRTEFLADRVRATQEQVTSNSDVDLQQLSIRFASTSIEGTAAKLANIVGPLTVDQQSLMDASSASVSAKMAAATDNDLQALASRSIVGNDPLESQFTRAHLYAEMAGRIQEMRLEQANKSSVTGESAVRLREDSYNEMALLLAEDLSEDLDSIDAEVSSAARGLRNELVAVSDTYHTLFTGLKLDHEFERSTNGRGDLKIFAAVESGAYRFTPQVMVELGDYQAMVQVVQRNQQSIASLEFDVEGSSVVEDGKISQASPTTSYGSTSTLDVTGTPAANVETLIKFNLGEYASFHAPLILSDSTRPC</sequence>
<protein>
    <submittedName>
        <fullName evidence="1">Uncharacterized protein</fullName>
    </submittedName>
</protein>
<reference evidence="1 2" key="1">
    <citation type="submission" date="2019-02" db="EMBL/GenBank/DDBJ databases">
        <title>Deep-cultivation of Planctomycetes and their phenomic and genomic characterization uncovers novel biology.</title>
        <authorList>
            <person name="Wiegand S."/>
            <person name="Jogler M."/>
            <person name="Boedeker C."/>
            <person name="Pinto D."/>
            <person name="Vollmers J."/>
            <person name="Rivas-Marin E."/>
            <person name="Kohn T."/>
            <person name="Peeters S.H."/>
            <person name="Heuer A."/>
            <person name="Rast P."/>
            <person name="Oberbeckmann S."/>
            <person name="Bunk B."/>
            <person name="Jeske O."/>
            <person name="Meyerdierks A."/>
            <person name="Storesund J.E."/>
            <person name="Kallscheuer N."/>
            <person name="Luecker S."/>
            <person name="Lage O.M."/>
            <person name="Pohl T."/>
            <person name="Merkel B.J."/>
            <person name="Hornburger P."/>
            <person name="Mueller R.-W."/>
            <person name="Bruemmer F."/>
            <person name="Labrenz M."/>
            <person name="Spormann A.M."/>
            <person name="Op den Camp H."/>
            <person name="Overmann J."/>
            <person name="Amann R."/>
            <person name="Jetten M.S.M."/>
            <person name="Mascher T."/>
            <person name="Medema M.H."/>
            <person name="Devos D.P."/>
            <person name="Kaster A.-K."/>
            <person name="Ovreas L."/>
            <person name="Rohde M."/>
            <person name="Galperin M.Y."/>
            <person name="Jogler C."/>
        </authorList>
    </citation>
    <scope>NUCLEOTIDE SEQUENCE [LARGE SCALE GENOMIC DNA]</scope>
    <source>
        <strain evidence="1 2">Pan181</strain>
    </source>
</reference>
<evidence type="ECO:0000313" key="1">
    <source>
        <dbReference type="EMBL" id="QDU58545.1"/>
    </source>
</evidence>
<dbReference type="EMBL" id="CP036278">
    <property type="protein sequence ID" value="QDU58545.1"/>
    <property type="molecule type" value="Genomic_DNA"/>
</dbReference>
<organism evidence="1 2">
    <name type="scientific">Aeoliella mucimassa</name>
    <dbReference type="NCBI Taxonomy" id="2527972"/>
    <lineage>
        <taxon>Bacteria</taxon>
        <taxon>Pseudomonadati</taxon>
        <taxon>Planctomycetota</taxon>
        <taxon>Planctomycetia</taxon>
        <taxon>Pirellulales</taxon>
        <taxon>Lacipirellulaceae</taxon>
        <taxon>Aeoliella</taxon>
    </lineage>
</organism>
<keyword evidence="2" id="KW-1185">Reference proteome</keyword>
<dbReference type="AlphaFoldDB" id="A0A518AUZ3"/>
<dbReference type="RefSeq" id="WP_145250672.1">
    <property type="nucleotide sequence ID" value="NZ_CP036278.1"/>
</dbReference>
<proteinExistence type="predicted"/>
<dbReference type="KEGG" id="amuc:Pan181_47830"/>
<gene>
    <name evidence="1" type="ORF">Pan181_47830</name>
</gene>